<accession>A0A317VRZ2</accession>
<keyword evidence="3" id="KW-1185">Reference proteome</keyword>
<evidence type="ECO:0000313" key="3">
    <source>
        <dbReference type="Proteomes" id="UP000246171"/>
    </source>
</evidence>
<dbReference type="OrthoDB" id="1577640at2759"/>
<dbReference type="InterPro" id="IPR000845">
    <property type="entry name" value="Nucleoside_phosphorylase_d"/>
</dbReference>
<protein>
    <submittedName>
        <fullName evidence="2">Pfs, NACHT and ankyrin domain protein</fullName>
    </submittedName>
</protein>
<dbReference type="PANTHER" id="PTHR46082">
    <property type="entry name" value="ATP/GTP-BINDING PROTEIN-RELATED"/>
    <property type="match status" value="1"/>
</dbReference>
<reference evidence="2" key="1">
    <citation type="submission" date="2016-12" db="EMBL/GenBank/DDBJ databases">
        <title>The genomes of Aspergillus section Nigri reveals drivers in fungal speciation.</title>
        <authorList>
            <consortium name="DOE Joint Genome Institute"/>
            <person name="Vesth T.C."/>
            <person name="Nybo J."/>
            <person name="Theobald S."/>
            <person name="Brandl J."/>
            <person name="Frisvad J.C."/>
            <person name="Nielsen K.F."/>
            <person name="Lyhne E.K."/>
            <person name="Kogle M.E."/>
            <person name="Kuo A."/>
            <person name="Riley R."/>
            <person name="Clum A."/>
            <person name="Nolan M."/>
            <person name="Lipzen A."/>
            <person name="Salamov A."/>
            <person name="Henrissat B."/>
            <person name="Wiebenga A."/>
            <person name="De vries R.P."/>
            <person name="Grigoriev I.V."/>
            <person name="Mortensen U.H."/>
            <person name="Andersen M.R."/>
            <person name="Baker S.E."/>
        </authorList>
    </citation>
    <scope>NUCLEOTIDE SEQUENCE</scope>
    <source>
        <strain evidence="2">CBS 122712</strain>
    </source>
</reference>
<comment type="caution">
    <text evidence="2">The sequence shown here is derived from an EMBL/GenBank/DDBJ whole genome shotgun (WGS) entry which is preliminary data.</text>
</comment>
<dbReference type="GO" id="GO:0003824">
    <property type="term" value="F:catalytic activity"/>
    <property type="evidence" value="ECO:0007669"/>
    <property type="project" value="InterPro"/>
</dbReference>
<dbReference type="Pfam" id="PF01048">
    <property type="entry name" value="PNP_UDP_1"/>
    <property type="match status" value="1"/>
</dbReference>
<dbReference type="PANTHER" id="PTHR46082:SF11">
    <property type="entry name" value="AAA+ ATPASE DOMAIN-CONTAINING PROTEIN-RELATED"/>
    <property type="match status" value="1"/>
</dbReference>
<dbReference type="GeneID" id="37059288"/>
<dbReference type="GO" id="GO:0009116">
    <property type="term" value="P:nucleoside metabolic process"/>
    <property type="evidence" value="ECO:0007669"/>
    <property type="project" value="InterPro"/>
</dbReference>
<dbReference type="InterPro" id="IPR053137">
    <property type="entry name" value="NLR-like"/>
</dbReference>
<dbReference type="Gene3D" id="3.40.50.1580">
    <property type="entry name" value="Nucleoside phosphorylase domain"/>
    <property type="match status" value="1"/>
</dbReference>
<dbReference type="EMBL" id="MSFU01000009">
    <property type="protein sequence ID" value="PWY75658.1"/>
    <property type="molecule type" value="Genomic_DNA"/>
</dbReference>
<sequence length="341" mass="37288">MSSPRLSPYANEEYTVGWICALLVELAAARGMLDREDHGEPQTSPATADQNRYTLGTIGHFRVVIACLPKNQLGSSSATASVKDMLFTFPNVRIGLCVGIGAGIPDYESRDEQDVRLGDVVISSDSKTGGVVAYALGKKLADGSFETRSALTLPPRSLGTALGAMQAQHMMAENKIEFYIEQMLEKHPFMRKKGYSRPDQSLDRLFKLEYIHAAGKNCSKCDDSETVEREDRFDDAPVIHYGTIASGDIVVKNAALRDEIRDKHGAICLEMEAAGLMNNFPCVVIRGISDYADSHKNDRWQPYAAAVAAACAKGYLEHIQVKDVCGEPPAKAILERVQEGE</sequence>
<dbReference type="SUPFAM" id="SSF53167">
    <property type="entry name" value="Purine and uridine phosphorylases"/>
    <property type="match status" value="1"/>
</dbReference>
<name>A0A317VRZ2_ASPEC</name>
<feature type="domain" description="Nucleoside phosphorylase" evidence="1">
    <location>
        <begin position="157"/>
        <end position="301"/>
    </location>
</feature>
<gene>
    <name evidence="2" type="ORF">BO83DRAFT_463254</name>
</gene>
<evidence type="ECO:0000259" key="1">
    <source>
        <dbReference type="Pfam" id="PF01048"/>
    </source>
</evidence>
<dbReference type="InterPro" id="IPR035994">
    <property type="entry name" value="Nucleoside_phosphorylase_sf"/>
</dbReference>
<evidence type="ECO:0000313" key="2">
    <source>
        <dbReference type="EMBL" id="PWY75658.1"/>
    </source>
</evidence>
<dbReference type="Proteomes" id="UP000246171">
    <property type="component" value="Unassembled WGS sequence"/>
</dbReference>
<organism evidence="2 3">
    <name type="scientific">Aspergillus eucalypticola (strain CBS 122712 / IBT 29274)</name>
    <dbReference type="NCBI Taxonomy" id="1448314"/>
    <lineage>
        <taxon>Eukaryota</taxon>
        <taxon>Fungi</taxon>
        <taxon>Dikarya</taxon>
        <taxon>Ascomycota</taxon>
        <taxon>Pezizomycotina</taxon>
        <taxon>Eurotiomycetes</taxon>
        <taxon>Eurotiomycetidae</taxon>
        <taxon>Eurotiales</taxon>
        <taxon>Aspergillaceae</taxon>
        <taxon>Aspergillus</taxon>
        <taxon>Aspergillus subgen. Circumdati</taxon>
    </lineage>
</organism>
<dbReference type="RefSeq" id="XP_025389188.1">
    <property type="nucleotide sequence ID" value="XM_025537326.1"/>
</dbReference>
<proteinExistence type="predicted"/>
<dbReference type="AlphaFoldDB" id="A0A317VRZ2"/>
<dbReference type="VEuPathDB" id="FungiDB:BO83DRAFT_463254"/>